<accession>A0A7Y3XA24</accession>
<evidence type="ECO:0000259" key="1">
    <source>
        <dbReference type="Pfam" id="PF06722"/>
    </source>
</evidence>
<dbReference type="Gene3D" id="3.40.50.2000">
    <property type="entry name" value="Glycogen Phosphorylase B"/>
    <property type="match status" value="2"/>
</dbReference>
<evidence type="ECO:0000313" key="2">
    <source>
        <dbReference type="EMBL" id="NOG30853.1"/>
    </source>
</evidence>
<feature type="domain" description="Erythromycin biosynthesis protein CIII-like C-terminal" evidence="1">
    <location>
        <begin position="285"/>
        <end position="390"/>
    </location>
</feature>
<dbReference type="PANTHER" id="PTHR21015">
    <property type="entry name" value="UDP-N-ACETYLGLUCOSAMINE--N-ACETYLMURAMYL-(PENTAPEPTIDE) PYROPHOSPHORYL-UNDECAPRENOL N-ACETYLGLUCOSAMINE TRANSFERASE 1"/>
    <property type="match status" value="1"/>
</dbReference>
<reference evidence="2 3" key="2">
    <citation type="submission" date="2020-06" db="EMBL/GenBank/DDBJ databases">
        <title>Halomonas songnenensis sp. nov., a moderately halophilic bacterium isolated from saline and alkaline soils.</title>
        <authorList>
            <person name="Jiang J."/>
            <person name="Pan Y."/>
        </authorList>
    </citation>
    <scope>NUCLEOTIDE SEQUENCE [LARGE SCALE GENOMIC DNA]</scope>
    <source>
        <strain evidence="2 3">TBZ9</strain>
    </source>
</reference>
<dbReference type="GO" id="GO:0008194">
    <property type="term" value="F:UDP-glycosyltransferase activity"/>
    <property type="evidence" value="ECO:0007669"/>
    <property type="project" value="InterPro"/>
</dbReference>
<dbReference type="EMBL" id="JABFHI010000001">
    <property type="protein sequence ID" value="NOG30853.1"/>
    <property type="molecule type" value="Genomic_DNA"/>
</dbReference>
<dbReference type="CDD" id="cd03784">
    <property type="entry name" value="GT1_Gtf-like"/>
    <property type="match status" value="1"/>
</dbReference>
<gene>
    <name evidence="2" type="ORF">HLB35_02080</name>
</gene>
<dbReference type="Pfam" id="PF06722">
    <property type="entry name" value="EryCIII-like_C"/>
    <property type="match status" value="1"/>
</dbReference>
<evidence type="ECO:0000313" key="3">
    <source>
        <dbReference type="Proteomes" id="UP000588806"/>
    </source>
</evidence>
<dbReference type="AlphaFoldDB" id="A0A7Y3XA24"/>
<dbReference type="RefSeq" id="WP_171701311.1">
    <property type="nucleotide sequence ID" value="NZ_JABFHI010000001.1"/>
</dbReference>
<protein>
    <recommendedName>
        <fullName evidence="1">Erythromycin biosynthesis protein CIII-like C-terminal domain-containing protein</fullName>
    </recommendedName>
</protein>
<dbReference type="InterPro" id="IPR010610">
    <property type="entry name" value="EryCIII-like_C"/>
</dbReference>
<proteinExistence type="predicted"/>
<comment type="caution">
    <text evidence="2">The sequence shown here is derived from an EMBL/GenBank/DDBJ whole genome shotgun (WGS) entry which is preliminary data.</text>
</comment>
<dbReference type="Proteomes" id="UP000588806">
    <property type="component" value="Unassembled WGS sequence"/>
</dbReference>
<dbReference type="GO" id="GO:0016758">
    <property type="term" value="F:hexosyltransferase activity"/>
    <property type="evidence" value="ECO:0007669"/>
    <property type="project" value="UniProtKB-ARBA"/>
</dbReference>
<name>A0A7Y3XA24_9GAMM</name>
<organism evidence="2 3">
    <name type="scientific">Vreelandella azerica</name>
    <dbReference type="NCBI Taxonomy" id="2732867"/>
    <lineage>
        <taxon>Bacteria</taxon>
        <taxon>Pseudomonadati</taxon>
        <taxon>Pseudomonadota</taxon>
        <taxon>Gammaproteobacteria</taxon>
        <taxon>Oceanospirillales</taxon>
        <taxon>Halomonadaceae</taxon>
        <taxon>Vreelandella</taxon>
    </lineage>
</organism>
<dbReference type="SUPFAM" id="SSF53756">
    <property type="entry name" value="UDP-Glycosyltransferase/glycogen phosphorylase"/>
    <property type="match status" value="1"/>
</dbReference>
<keyword evidence="3" id="KW-1185">Reference proteome</keyword>
<sequence>MPAPFSAEDQQRFRPCRILFFPLGWVLAHTVRCIEIAKVLRQRGHEVVFAGDDPQHPSSRLHLVEEAGFPLLYAREPNLPDVWERFERLGWRASFWDMVHLRYWAPLTKIIESQYAVIQQVQPDLVVGDATVSASSAAHLAGVPSAGIMNGYAARLLTPPAPTYFAAWGLDRFLLSGIRSRLYRRYGRPDRDAFDILYQMPMISPDLPGLYELPKRFQHYQMVGPISPDLQAPLPEWFDELEDGMPNIYITMGSTGFLNHFLRTTYPVLARLPYRFMVTTGGQASADVMAAAPENFRFTRYAPGSKLLAHAQAMLYHGGNGSMYQALAAGVPMLALPVHYEQRLNAQIGVKHGFGLKMPARGLNANKLERQLRRLIEDPGFRQAAQKLSAAVRNSQGAGQAADILESAATAYKKTLG</sequence>
<dbReference type="InterPro" id="IPR002213">
    <property type="entry name" value="UDP_glucos_trans"/>
</dbReference>
<dbReference type="PANTHER" id="PTHR21015:SF22">
    <property type="entry name" value="GLYCOSYLTRANSFERASE"/>
    <property type="match status" value="1"/>
</dbReference>
<reference evidence="2 3" key="1">
    <citation type="submission" date="2020-05" db="EMBL/GenBank/DDBJ databases">
        <authorList>
            <person name="Ruan W."/>
            <person name="Jeon C.O."/>
            <person name="Chun B.H."/>
        </authorList>
    </citation>
    <scope>NUCLEOTIDE SEQUENCE [LARGE SCALE GENOMIC DNA]</scope>
    <source>
        <strain evidence="2 3">TBZ9</strain>
    </source>
</reference>